<feature type="short sequence motif" description="Histidine triad motif" evidence="1">
    <location>
        <begin position="128"/>
        <end position="132"/>
    </location>
</feature>
<comment type="caution">
    <text evidence="3">The sequence shown here is derived from an EMBL/GenBank/DDBJ whole genome shotgun (WGS) entry which is preliminary data.</text>
</comment>
<evidence type="ECO:0000256" key="1">
    <source>
        <dbReference type="PROSITE-ProRule" id="PRU00464"/>
    </source>
</evidence>
<protein>
    <submittedName>
        <fullName evidence="3">HIT domain-containing protein</fullName>
    </submittedName>
</protein>
<dbReference type="EMBL" id="SCKW01000027">
    <property type="protein sequence ID" value="RWZ78948.1"/>
    <property type="molecule type" value="Genomic_DNA"/>
</dbReference>
<evidence type="ECO:0000259" key="2">
    <source>
        <dbReference type="PROSITE" id="PS51084"/>
    </source>
</evidence>
<evidence type="ECO:0000313" key="3">
    <source>
        <dbReference type="EMBL" id="RWZ78948.1"/>
    </source>
</evidence>
<dbReference type="Proteomes" id="UP000289269">
    <property type="component" value="Unassembled WGS sequence"/>
</dbReference>
<name>A0A4Q0AJT8_9BACT</name>
<dbReference type="GO" id="GO:0003824">
    <property type="term" value="F:catalytic activity"/>
    <property type="evidence" value="ECO:0007669"/>
    <property type="project" value="InterPro"/>
</dbReference>
<sequence length="163" mass="19478">MAKVPHLMSREEYYSHLKCNDFGECAFCERDKWQVVLYKTHSWTWIASLSPYWKYHTMFVPTRHITDIDELTEEEFSQLKQIKKKALSQYKKADLHWADGIPVNVFSYTWRVRQDGHDTTLNVSKSMHLHLHMWPEKDGMMSSITDPEAFTWNPELLKIKIKN</sequence>
<keyword evidence="4" id="KW-1185">Reference proteome</keyword>
<evidence type="ECO:0000313" key="4">
    <source>
        <dbReference type="Proteomes" id="UP000289269"/>
    </source>
</evidence>
<accession>A0A4Q0AJT8</accession>
<dbReference type="AlphaFoldDB" id="A0A4Q0AJT8"/>
<dbReference type="PROSITE" id="PS51084">
    <property type="entry name" value="HIT_2"/>
    <property type="match status" value="1"/>
</dbReference>
<feature type="domain" description="HIT" evidence="2">
    <location>
        <begin position="23"/>
        <end position="143"/>
    </location>
</feature>
<reference evidence="3" key="1">
    <citation type="submission" date="2019-01" db="EMBL/GenBank/DDBJ databases">
        <title>Genomic signatures and co-occurrence patterns of the ultra-small Saccharimodia (Patescibacteria phylum) suggest a symbiotic lifestyle.</title>
        <authorList>
            <person name="Lemos L."/>
            <person name="Medeiros J."/>
            <person name="Andreote F."/>
            <person name="Fernandes G."/>
            <person name="Varani A."/>
            <person name="Oliveira G."/>
            <person name="Pylro V."/>
        </authorList>
    </citation>
    <scope>NUCLEOTIDE SEQUENCE [LARGE SCALE GENOMIC DNA]</scope>
    <source>
        <strain evidence="3">AMD01</strain>
    </source>
</reference>
<gene>
    <name evidence="3" type="ORF">EOT04_02645</name>
</gene>
<dbReference type="Pfam" id="PF01230">
    <property type="entry name" value="HIT"/>
    <property type="match status" value="1"/>
</dbReference>
<dbReference type="InterPro" id="IPR011146">
    <property type="entry name" value="HIT-like"/>
</dbReference>
<organism evidence="3 4">
    <name type="scientific">Candidatus Chaera renei</name>
    <dbReference type="NCBI Taxonomy" id="2506947"/>
    <lineage>
        <taxon>Bacteria</taxon>
        <taxon>Candidatus Saccharimonadota</taxon>
        <taxon>Candidatus Saccharimonadia</taxon>
        <taxon>Candidatus Saccharimonadales</taxon>
        <taxon>Candidatus Saccharimonadaceae</taxon>
        <taxon>Candidatus Chaera</taxon>
    </lineage>
</organism>
<dbReference type="SUPFAM" id="SSF54197">
    <property type="entry name" value="HIT-like"/>
    <property type="match status" value="1"/>
</dbReference>
<dbReference type="InterPro" id="IPR036265">
    <property type="entry name" value="HIT-like_sf"/>
</dbReference>
<proteinExistence type="predicted"/>
<dbReference type="Gene3D" id="3.30.428.10">
    <property type="entry name" value="HIT-like"/>
    <property type="match status" value="1"/>
</dbReference>